<evidence type="ECO:0000313" key="3">
    <source>
        <dbReference type="Proteomes" id="UP001473302"/>
    </source>
</evidence>
<feature type="region of interest" description="Disordered" evidence="1">
    <location>
        <begin position="167"/>
        <end position="190"/>
    </location>
</feature>
<accession>A0ABP9YVV8</accession>
<evidence type="ECO:0000256" key="1">
    <source>
        <dbReference type="SAM" id="MobiDB-lite"/>
    </source>
</evidence>
<sequence length="233" mass="26339">MTSAINIDHVSLLSEARILDTRSIHTVDPKKCDVYYYFFRITRRGALADIFSCEDKPTNATEADVQSDIKKAKEFREKRLFSQFYGLKLTVYGSKITEEGTIIHYQKNKALIPTAPAHMSKAAHFLLTVMSLQVIIYEVALHDSVKFLVSSFEGVADNLFFRDDSPLSSTGDDQSSTSTSGASTPNENNWMQMEQSKRVVKLIDDKSNGMVFEDDILTCEDWEDILCFDETST</sequence>
<reference evidence="2 3" key="1">
    <citation type="submission" date="2024-04" db="EMBL/GenBank/DDBJ databases">
        <title>genome sequences of Mucor flavus KT1a and Helicostylum pulchrum KT1b strains isolated from the surface of a dry-aged beef.</title>
        <authorList>
            <person name="Toyotome T."/>
            <person name="Hosono M."/>
            <person name="Torimaru M."/>
            <person name="Fukuda K."/>
            <person name="Mikami N."/>
        </authorList>
    </citation>
    <scope>NUCLEOTIDE SEQUENCE [LARGE SCALE GENOMIC DNA]</scope>
    <source>
        <strain evidence="2 3">KT1a</strain>
    </source>
</reference>
<proteinExistence type="predicted"/>
<evidence type="ECO:0000313" key="2">
    <source>
        <dbReference type="EMBL" id="GAA5810996.1"/>
    </source>
</evidence>
<gene>
    <name evidence="2" type="ORF">MFLAVUS_004425</name>
</gene>
<name>A0ABP9YVV8_9FUNG</name>
<feature type="compositionally biased region" description="Low complexity" evidence="1">
    <location>
        <begin position="168"/>
        <end position="184"/>
    </location>
</feature>
<dbReference type="EMBL" id="BAABUK010000008">
    <property type="protein sequence ID" value="GAA5810996.1"/>
    <property type="molecule type" value="Genomic_DNA"/>
</dbReference>
<dbReference type="Proteomes" id="UP001473302">
    <property type="component" value="Unassembled WGS sequence"/>
</dbReference>
<comment type="caution">
    <text evidence="2">The sequence shown here is derived from an EMBL/GenBank/DDBJ whole genome shotgun (WGS) entry which is preliminary data.</text>
</comment>
<keyword evidence="3" id="KW-1185">Reference proteome</keyword>
<organism evidence="2 3">
    <name type="scientific">Mucor flavus</name>
    <dbReference type="NCBI Taxonomy" id="439312"/>
    <lineage>
        <taxon>Eukaryota</taxon>
        <taxon>Fungi</taxon>
        <taxon>Fungi incertae sedis</taxon>
        <taxon>Mucoromycota</taxon>
        <taxon>Mucoromycotina</taxon>
        <taxon>Mucoromycetes</taxon>
        <taxon>Mucorales</taxon>
        <taxon>Mucorineae</taxon>
        <taxon>Mucoraceae</taxon>
        <taxon>Mucor</taxon>
    </lineage>
</organism>
<protein>
    <submittedName>
        <fullName evidence="2">Uncharacterized protein</fullName>
    </submittedName>
</protein>